<evidence type="ECO:0000259" key="4">
    <source>
        <dbReference type="SMART" id="SM00470"/>
    </source>
</evidence>
<dbReference type="Pfam" id="PF23552">
    <property type="entry name" value="ParB_C"/>
    <property type="match status" value="1"/>
</dbReference>
<dbReference type="Gene3D" id="1.10.10.2830">
    <property type="match status" value="1"/>
</dbReference>
<dbReference type="GO" id="GO:0045881">
    <property type="term" value="P:positive regulation of sporulation resulting in formation of a cellular spore"/>
    <property type="evidence" value="ECO:0007669"/>
    <property type="project" value="TreeGrafter"/>
</dbReference>
<dbReference type="InterPro" id="IPR057240">
    <property type="entry name" value="ParB_dimer_C"/>
</dbReference>
<dbReference type="AlphaFoldDB" id="A0A379DJJ3"/>
<dbReference type="SUPFAM" id="SSF110849">
    <property type="entry name" value="ParB/Sulfiredoxin"/>
    <property type="match status" value="1"/>
</dbReference>
<evidence type="ECO:0000256" key="2">
    <source>
        <dbReference type="ARBA" id="ARBA00022829"/>
    </source>
</evidence>
<dbReference type="FunFam" id="1.10.10.2830:FF:000001">
    <property type="entry name" value="Chromosome partitioning protein ParB"/>
    <property type="match status" value="1"/>
</dbReference>
<accession>A0A379DJJ3</accession>
<protein>
    <submittedName>
        <fullName evidence="5">Probable chromosome-partitioning protein parB</fullName>
    </submittedName>
</protein>
<sequence>MTKHRNKSALGRGLDSLLSGGDISGSSSISELLLSDIAPNPDQPRKEFDTKGLEELATSIKAIGLVQPITVQDLGSSCYMIISGERRWRACQMAGLDTIPAYIRKVEDGQVMEMALVENIQREDLNAIEIALAYKKLLEVFGLTQDELGKRVGKGRATVSNYLRLLKLPAEVQLGLCEHKVDMGHARALLQLDEAEKQILLYSKIIDEGLSVRKVEELARDWQQGKTEIPFKLGSKKKEKEIYKALAAHLEQFFCTKVSVNCNDKGSGKLTIAFTSEDELERIMLLFEKIRNT</sequence>
<dbReference type="GO" id="GO:0007059">
    <property type="term" value="P:chromosome segregation"/>
    <property type="evidence" value="ECO:0007669"/>
    <property type="project" value="UniProtKB-KW"/>
</dbReference>
<dbReference type="Pfam" id="PF17762">
    <property type="entry name" value="HTH_ParB"/>
    <property type="match status" value="1"/>
</dbReference>
<keyword evidence="3" id="KW-0238">DNA-binding</keyword>
<dbReference type="InterPro" id="IPR041468">
    <property type="entry name" value="HTH_ParB/Spo0J"/>
</dbReference>
<feature type="domain" description="ParB-like N-terminal" evidence="4">
    <location>
        <begin position="30"/>
        <end position="120"/>
    </location>
</feature>
<dbReference type="Proteomes" id="UP000254263">
    <property type="component" value="Unassembled WGS sequence"/>
</dbReference>
<dbReference type="CDD" id="cd00093">
    <property type="entry name" value="HTH_XRE"/>
    <property type="match status" value="1"/>
</dbReference>
<dbReference type="CDD" id="cd16393">
    <property type="entry name" value="SPO0J_N"/>
    <property type="match status" value="1"/>
</dbReference>
<organism evidence="5 6">
    <name type="scientific">Porphyromonas macacae</name>
    <dbReference type="NCBI Taxonomy" id="28115"/>
    <lineage>
        <taxon>Bacteria</taxon>
        <taxon>Pseudomonadati</taxon>
        <taxon>Bacteroidota</taxon>
        <taxon>Bacteroidia</taxon>
        <taxon>Bacteroidales</taxon>
        <taxon>Porphyromonadaceae</taxon>
        <taxon>Porphyromonas</taxon>
    </lineage>
</organism>
<dbReference type="RefSeq" id="WP_018360907.1">
    <property type="nucleotide sequence ID" value="NZ_UGTI01000001.1"/>
</dbReference>
<dbReference type="InterPro" id="IPR004437">
    <property type="entry name" value="ParB/RepB/Spo0J"/>
</dbReference>
<dbReference type="InterPro" id="IPR036086">
    <property type="entry name" value="ParB/Sulfiredoxin_sf"/>
</dbReference>
<dbReference type="EMBL" id="UGTI01000001">
    <property type="protein sequence ID" value="SUB78550.1"/>
    <property type="molecule type" value="Genomic_DNA"/>
</dbReference>
<proteinExistence type="inferred from homology"/>
<dbReference type="PANTHER" id="PTHR33375">
    <property type="entry name" value="CHROMOSOME-PARTITIONING PROTEIN PARB-RELATED"/>
    <property type="match status" value="1"/>
</dbReference>
<dbReference type="FunFam" id="3.90.1530.30:FF:000001">
    <property type="entry name" value="Chromosome partitioning protein ParB"/>
    <property type="match status" value="1"/>
</dbReference>
<dbReference type="Gene3D" id="3.90.1530.30">
    <property type="match status" value="1"/>
</dbReference>
<reference evidence="5 6" key="1">
    <citation type="submission" date="2018-06" db="EMBL/GenBank/DDBJ databases">
        <authorList>
            <consortium name="Pathogen Informatics"/>
            <person name="Doyle S."/>
        </authorList>
    </citation>
    <scope>NUCLEOTIDE SEQUENCE [LARGE SCALE GENOMIC DNA]</scope>
    <source>
        <strain evidence="5 6">NCTC13100</strain>
    </source>
</reference>
<dbReference type="InterPro" id="IPR050336">
    <property type="entry name" value="Chromosome_partition/occlusion"/>
</dbReference>
<name>A0A379DJJ3_9PORP</name>
<dbReference type="Pfam" id="PF02195">
    <property type="entry name" value="ParB_N"/>
    <property type="match status" value="1"/>
</dbReference>
<evidence type="ECO:0000256" key="1">
    <source>
        <dbReference type="ARBA" id="ARBA00006295"/>
    </source>
</evidence>
<dbReference type="GO" id="GO:0003677">
    <property type="term" value="F:DNA binding"/>
    <property type="evidence" value="ECO:0007669"/>
    <property type="project" value="UniProtKB-KW"/>
</dbReference>
<comment type="similarity">
    <text evidence="1">Belongs to the ParB family.</text>
</comment>
<dbReference type="PANTHER" id="PTHR33375:SF1">
    <property type="entry name" value="CHROMOSOME-PARTITIONING PROTEIN PARB-RELATED"/>
    <property type="match status" value="1"/>
</dbReference>
<dbReference type="SMART" id="SM00470">
    <property type="entry name" value="ParB"/>
    <property type="match status" value="1"/>
</dbReference>
<evidence type="ECO:0000313" key="5">
    <source>
        <dbReference type="EMBL" id="SUB78550.1"/>
    </source>
</evidence>
<gene>
    <name evidence="5" type="primary">parB</name>
    <name evidence="5" type="ORF">NCTC13100_01728</name>
</gene>
<keyword evidence="2" id="KW-0159">Chromosome partition</keyword>
<dbReference type="InterPro" id="IPR003115">
    <property type="entry name" value="ParB_N"/>
</dbReference>
<dbReference type="NCBIfam" id="TIGR00180">
    <property type="entry name" value="parB_part"/>
    <property type="match status" value="1"/>
</dbReference>
<dbReference type="GO" id="GO:0005694">
    <property type="term" value="C:chromosome"/>
    <property type="evidence" value="ECO:0007669"/>
    <property type="project" value="TreeGrafter"/>
</dbReference>
<evidence type="ECO:0000256" key="3">
    <source>
        <dbReference type="ARBA" id="ARBA00023125"/>
    </source>
</evidence>
<dbReference type="SUPFAM" id="SSF109709">
    <property type="entry name" value="KorB DNA-binding domain-like"/>
    <property type="match status" value="1"/>
</dbReference>
<dbReference type="InterPro" id="IPR001387">
    <property type="entry name" value="Cro/C1-type_HTH"/>
</dbReference>
<evidence type="ECO:0000313" key="6">
    <source>
        <dbReference type="Proteomes" id="UP000254263"/>
    </source>
</evidence>